<dbReference type="SUPFAM" id="SSF53448">
    <property type="entry name" value="Nucleotide-diphospho-sugar transferases"/>
    <property type="match status" value="1"/>
</dbReference>
<dbReference type="EMBL" id="JAARWN010000015">
    <property type="protein sequence ID" value="MBC1937341.1"/>
    <property type="molecule type" value="Genomic_DNA"/>
</dbReference>
<keyword evidence="3" id="KW-0479">Metal-binding</keyword>
<keyword evidence="2 9" id="KW-0808">Transferase</keyword>
<feature type="domain" description="MobA-like NTP transferase" evidence="8">
    <location>
        <begin position="9"/>
        <end position="153"/>
    </location>
</feature>
<keyword evidence="7" id="KW-0501">Molybdenum cofactor biosynthesis</keyword>
<name>A0A7X0Y5E1_9LIST</name>
<evidence type="ECO:0000313" key="9">
    <source>
        <dbReference type="EMBL" id="MBC1937341.1"/>
    </source>
</evidence>
<keyword evidence="9" id="KW-0548">Nucleotidyltransferase</keyword>
<dbReference type="GO" id="GO:0006777">
    <property type="term" value="P:Mo-molybdopterin cofactor biosynthetic process"/>
    <property type="evidence" value="ECO:0007669"/>
    <property type="project" value="UniProtKB-KW"/>
</dbReference>
<reference evidence="9 10" key="1">
    <citation type="submission" date="2020-03" db="EMBL/GenBank/DDBJ databases">
        <title>Soil Listeria distribution.</title>
        <authorList>
            <person name="Liao J."/>
            <person name="Wiedmann M."/>
        </authorList>
    </citation>
    <scope>NUCLEOTIDE SEQUENCE [LARGE SCALE GENOMIC DNA]</scope>
    <source>
        <strain evidence="9 10">FSL L7-0741</strain>
    </source>
</reference>
<keyword evidence="5" id="KW-0460">Magnesium</keyword>
<evidence type="ECO:0000256" key="7">
    <source>
        <dbReference type="ARBA" id="ARBA00023150"/>
    </source>
</evidence>
<dbReference type="Proteomes" id="UP000535908">
    <property type="component" value="Unassembled WGS sequence"/>
</dbReference>
<keyword evidence="1" id="KW-0963">Cytoplasm</keyword>
<evidence type="ECO:0000256" key="6">
    <source>
        <dbReference type="ARBA" id="ARBA00023134"/>
    </source>
</evidence>
<evidence type="ECO:0000256" key="1">
    <source>
        <dbReference type="ARBA" id="ARBA00022490"/>
    </source>
</evidence>
<dbReference type="GO" id="GO:0005525">
    <property type="term" value="F:GTP binding"/>
    <property type="evidence" value="ECO:0007669"/>
    <property type="project" value="UniProtKB-KW"/>
</dbReference>
<dbReference type="PANTHER" id="PTHR19136">
    <property type="entry name" value="MOLYBDENUM COFACTOR GUANYLYLTRANSFERASE"/>
    <property type="match status" value="1"/>
</dbReference>
<dbReference type="InterPro" id="IPR029044">
    <property type="entry name" value="Nucleotide-diphossugar_trans"/>
</dbReference>
<organism evidence="9 10">
    <name type="scientific">Listeria grandensis</name>
    <dbReference type="NCBI Taxonomy" id="1494963"/>
    <lineage>
        <taxon>Bacteria</taxon>
        <taxon>Bacillati</taxon>
        <taxon>Bacillota</taxon>
        <taxon>Bacilli</taxon>
        <taxon>Bacillales</taxon>
        <taxon>Listeriaceae</taxon>
        <taxon>Listeria</taxon>
    </lineage>
</organism>
<protein>
    <submittedName>
        <fullName evidence="9">Molybdenum cofactor guanylyltransferase</fullName>
    </submittedName>
</protein>
<gene>
    <name evidence="9" type="ORF">HCA69_13240</name>
</gene>
<keyword evidence="6" id="KW-0342">GTP-binding</keyword>
<evidence type="ECO:0000256" key="4">
    <source>
        <dbReference type="ARBA" id="ARBA00022741"/>
    </source>
</evidence>
<dbReference type="CDD" id="cd02503">
    <property type="entry name" value="MobA"/>
    <property type="match status" value="1"/>
</dbReference>
<evidence type="ECO:0000256" key="3">
    <source>
        <dbReference type="ARBA" id="ARBA00022723"/>
    </source>
</evidence>
<dbReference type="Gene3D" id="3.90.550.10">
    <property type="entry name" value="Spore Coat Polysaccharide Biosynthesis Protein SpsA, Chain A"/>
    <property type="match status" value="1"/>
</dbReference>
<evidence type="ECO:0000256" key="2">
    <source>
        <dbReference type="ARBA" id="ARBA00022679"/>
    </source>
</evidence>
<dbReference type="InterPro" id="IPR013482">
    <property type="entry name" value="Molybde_CF_guanTrfase"/>
</dbReference>
<comment type="caution">
    <text evidence="9">The sequence shown here is derived from an EMBL/GenBank/DDBJ whole genome shotgun (WGS) entry which is preliminary data.</text>
</comment>
<evidence type="ECO:0000259" key="8">
    <source>
        <dbReference type="Pfam" id="PF12804"/>
    </source>
</evidence>
<dbReference type="GO" id="GO:0046872">
    <property type="term" value="F:metal ion binding"/>
    <property type="evidence" value="ECO:0007669"/>
    <property type="project" value="UniProtKB-KW"/>
</dbReference>
<proteinExistence type="predicted"/>
<evidence type="ECO:0000256" key="5">
    <source>
        <dbReference type="ARBA" id="ARBA00022842"/>
    </source>
</evidence>
<dbReference type="Pfam" id="PF12804">
    <property type="entry name" value="NTP_transf_3"/>
    <property type="match status" value="1"/>
</dbReference>
<dbReference type="InterPro" id="IPR025877">
    <property type="entry name" value="MobA-like_NTP_Trfase"/>
</dbReference>
<dbReference type="RefSeq" id="WP_185527030.1">
    <property type="nucleotide sequence ID" value="NZ_JAARWN010000015.1"/>
</dbReference>
<accession>A0A7X0Y5E1</accession>
<dbReference type="PANTHER" id="PTHR19136:SF81">
    <property type="entry name" value="MOLYBDENUM COFACTOR GUANYLYLTRANSFERASE"/>
    <property type="match status" value="1"/>
</dbReference>
<dbReference type="GO" id="GO:0016779">
    <property type="term" value="F:nucleotidyltransferase activity"/>
    <property type="evidence" value="ECO:0007669"/>
    <property type="project" value="UniProtKB-KW"/>
</dbReference>
<sequence>MSKTKTIAGIVLAGGNSRRFGEDKALYKETPSAPTWVELTVSKMIPLVGHLFIVTNERLFPAIDRLFDAEQVTVLADQPPFTDKGPLGGIYTVMSSAKFDHYLISPTDTPSITTEIFAELINARNAYAATNTASHYLTACIPYCEPEIKAMLTKENLRIRGLLQSIHAKKQVFPEENLFQNRNYQ</sequence>
<keyword evidence="4" id="KW-0547">Nucleotide-binding</keyword>
<evidence type="ECO:0000313" key="10">
    <source>
        <dbReference type="Proteomes" id="UP000535908"/>
    </source>
</evidence>
<dbReference type="AlphaFoldDB" id="A0A7X0Y5E1"/>